<evidence type="ECO:0000256" key="13">
    <source>
        <dbReference type="SAM" id="MobiDB-lite"/>
    </source>
</evidence>
<keyword evidence="4 9" id="KW-0479">Metal-binding</keyword>
<dbReference type="Pfam" id="PF00141">
    <property type="entry name" value="peroxidase"/>
    <property type="match status" value="1"/>
</dbReference>
<dbReference type="PANTHER" id="PTHR31356">
    <property type="entry name" value="THYLAKOID LUMENAL 29 KDA PROTEIN, CHLOROPLASTIC-RELATED"/>
    <property type="match status" value="1"/>
</dbReference>
<evidence type="ECO:0000256" key="9">
    <source>
        <dbReference type="PIRSR" id="PIRSR601621-2"/>
    </source>
</evidence>
<evidence type="ECO:0000256" key="11">
    <source>
        <dbReference type="PIRSR" id="PIRSR601621-4"/>
    </source>
</evidence>
<feature type="binding site" evidence="9">
    <location>
        <position position="140"/>
    </location>
    <ligand>
        <name>Ca(2+)</name>
        <dbReference type="ChEBI" id="CHEBI:29108"/>
        <label>1</label>
    </ligand>
</feature>
<feature type="binding site" evidence="9">
    <location>
        <position position="300"/>
    </location>
    <ligand>
        <name>Ca(2+)</name>
        <dbReference type="ChEBI" id="CHEBI:29108"/>
        <label>2</label>
    </ligand>
</feature>
<keyword evidence="3 9" id="KW-0349">Heme</keyword>
<dbReference type="GO" id="GO:0004601">
    <property type="term" value="F:peroxidase activity"/>
    <property type="evidence" value="ECO:0007669"/>
    <property type="project" value="UniProtKB-KW"/>
</dbReference>
<evidence type="ECO:0000256" key="8">
    <source>
        <dbReference type="PIRSR" id="PIRSR601621-1"/>
    </source>
</evidence>
<name>A0A9P8S9P9_9HYPO</name>
<evidence type="ECO:0000259" key="14">
    <source>
        <dbReference type="PROSITE" id="PS50873"/>
    </source>
</evidence>
<keyword evidence="6 9" id="KW-0408">Iron</keyword>
<feature type="binding site" evidence="9">
    <location>
        <position position="307"/>
    </location>
    <ligand>
        <name>Ca(2+)</name>
        <dbReference type="ChEBI" id="CHEBI:29108"/>
        <label>2</label>
    </ligand>
</feature>
<dbReference type="InterPro" id="IPR002016">
    <property type="entry name" value="Haem_peroxidase"/>
</dbReference>
<keyword evidence="9 12" id="KW-0106">Calcium</keyword>
<feature type="compositionally biased region" description="Basic and acidic residues" evidence="13">
    <location>
        <begin position="27"/>
        <end position="40"/>
    </location>
</feature>
<dbReference type="GO" id="GO:0034599">
    <property type="term" value="P:cellular response to oxidative stress"/>
    <property type="evidence" value="ECO:0007669"/>
    <property type="project" value="InterPro"/>
</dbReference>
<evidence type="ECO:0000256" key="7">
    <source>
        <dbReference type="ARBA" id="ARBA00023180"/>
    </source>
</evidence>
<dbReference type="InterPro" id="IPR010255">
    <property type="entry name" value="Haem_peroxidase_sf"/>
</dbReference>
<evidence type="ECO:0000256" key="12">
    <source>
        <dbReference type="RuleBase" id="RU363051"/>
    </source>
</evidence>
<comment type="caution">
    <text evidence="15">The sequence shown here is derived from an EMBL/GenBank/DDBJ whole genome shotgun (WGS) entry which is preliminary data.</text>
</comment>
<keyword evidence="7" id="KW-0325">Glycoprotein</keyword>
<evidence type="ECO:0000256" key="3">
    <source>
        <dbReference type="ARBA" id="ARBA00022617"/>
    </source>
</evidence>
<dbReference type="PROSITE" id="PS50873">
    <property type="entry name" value="PEROXIDASE_4"/>
    <property type="match status" value="1"/>
</dbReference>
<proteinExistence type="inferred from homology"/>
<feature type="binding site" evidence="9">
    <location>
        <position position="138"/>
    </location>
    <ligand>
        <name>Ca(2+)</name>
        <dbReference type="ChEBI" id="CHEBI:29108"/>
        <label>1</label>
    </ligand>
</feature>
<dbReference type="InterPro" id="IPR001621">
    <property type="entry name" value="Ligninase"/>
</dbReference>
<feature type="chain" id="PRO_5040541711" description="Peroxidase" evidence="12">
    <location>
        <begin position="17"/>
        <end position="421"/>
    </location>
</feature>
<feature type="binding site" description="axial binding residue" evidence="9">
    <location>
        <position position="282"/>
    </location>
    <ligand>
        <name>heme b</name>
        <dbReference type="ChEBI" id="CHEBI:60344"/>
    </ligand>
    <ligandPart>
        <name>Fe</name>
        <dbReference type="ChEBI" id="CHEBI:18248"/>
    </ligandPart>
</feature>
<feature type="binding site" evidence="9">
    <location>
        <position position="283"/>
    </location>
    <ligand>
        <name>Ca(2+)</name>
        <dbReference type="ChEBI" id="CHEBI:29108"/>
        <label>2</label>
    </ligand>
</feature>
<feature type="signal peptide" evidence="12">
    <location>
        <begin position="1"/>
        <end position="16"/>
    </location>
</feature>
<dbReference type="PRINTS" id="PR00458">
    <property type="entry name" value="PEROXIDASE"/>
</dbReference>
<comment type="cofactor">
    <cofactor evidence="9 12">
        <name>Ca(2+)</name>
        <dbReference type="ChEBI" id="CHEBI:29108"/>
    </cofactor>
    <text evidence="9 12">Binds 2 calcium ions per subunit.</text>
</comment>
<dbReference type="Proteomes" id="UP000764110">
    <property type="component" value="Unassembled WGS sequence"/>
</dbReference>
<comment type="cofactor">
    <cofactor evidence="9">
        <name>heme b</name>
        <dbReference type="ChEBI" id="CHEBI:60344"/>
    </cofactor>
    <text evidence="9">Binds 1 heme b (iron(II)-protoporphyrin IX) group per subunit.</text>
</comment>
<keyword evidence="5 12" id="KW-0560">Oxidoreductase</keyword>
<evidence type="ECO:0000313" key="16">
    <source>
        <dbReference type="Proteomes" id="UP000764110"/>
    </source>
</evidence>
<dbReference type="GO" id="GO:0020037">
    <property type="term" value="F:heme binding"/>
    <property type="evidence" value="ECO:0007669"/>
    <property type="project" value="UniProtKB-UniRule"/>
</dbReference>
<feature type="domain" description="Plant heme peroxidase family profile" evidence="14">
    <location>
        <begin position="138"/>
        <end position="283"/>
    </location>
</feature>
<feature type="binding site" evidence="9">
    <location>
        <position position="302"/>
    </location>
    <ligand>
        <name>Ca(2+)</name>
        <dbReference type="ChEBI" id="CHEBI:29108"/>
        <label>2</label>
    </ligand>
</feature>
<feature type="active site" description="Proton acceptor" evidence="8">
    <location>
        <position position="124"/>
    </location>
</feature>
<dbReference type="GO" id="GO:0000302">
    <property type="term" value="P:response to reactive oxygen species"/>
    <property type="evidence" value="ECO:0007669"/>
    <property type="project" value="TreeGrafter"/>
</dbReference>
<accession>A0A9P8S9P9</accession>
<dbReference type="EMBL" id="JACEFI010000005">
    <property type="protein sequence ID" value="KAH0598668.1"/>
    <property type="molecule type" value="Genomic_DNA"/>
</dbReference>
<feature type="disulfide bond" evidence="11">
    <location>
        <begin position="111"/>
        <end position="227"/>
    </location>
</feature>
<evidence type="ECO:0000256" key="5">
    <source>
        <dbReference type="ARBA" id="ARBA00023002"/>
    </source>
</evidence>
<reference evidence="15 16" key="1">
    <citation type="submission" date="2020-07" db="EMBL/GenBank/DDBJ databases">
        <title>Metarhizium humberi genome.</title>
        <authorList>
            <person name="Lysoe E."/>
        </authorList>
    </citation>
    <scope>NUCLEOTIDE SEQUENCE [LARGE SCALE GENOMIC DNA]</scope>
    <source>
        <strain evidence="15 16">ESALQ1638</strain>
    </source>
</reference>
<keyword evidence="11" id="KW-1015">Disulfide bond</keyword>
<keyword evidence="12" id="KW-0732">Signal</keyword>
<feature type="site" description="Transition state stabilizer" evidence="10">
    <location>
        <position position="120"/>
    </location>
</feature>
<keyword evidence="16" id="KW-1185">Reference proteome</keyword>
<dbReference type="GO" id="GO:0046872">
    <property type="term" value="F:metal ion binding"/>
    <property type="evidence" value="ECO:0007669"/>
    <property type="project" value="UniProtKB-UniRule"/>
</dbReference>
<evidence type="ECO:0000313" key="15">
    <source>
        <dbReference type="EMBL" id="KAH0598668.1"/>
    </source>
</evidence>
<evidence type="ECO:0000256" key="2">
    <source>
        <dbReference type="ARBA" id="ARBA00022559"/>
    </source>
</evidence>
<feature type="disulfide bond" evidence="11">
    <location>
        <begin position="90"/>
        <end position="379"/>
    </location>
</feature>
<dbReference type="PANTHER" id="PTHR31356:SF66">
    <property type="entry name" value="CATALASE-PEROXIDASE"/>
    <property type="match status" value="1"/>
</dbReference>
<dbReference type="EC" id="1.11.1.-" evidence="12"/>
<dbReference type="InterPro" id="IPR044831">
    <property type="entry name" value="Ccp1-like"/>
</dbReference>
<dbReference type="InterPro" id="IPR019794">
    <property type="entry name" value="Peroxidases_AS"/>
</dbReference>
<feature type="region of interest" description="Disordered" evidence="13">
    <location>
        <begin position="27"/>
        <end position="51"/>
    </location>
</feature>
<organism evidence="15 16">
    <name type="scientific">Metarhizium humberi</name>
    <dbReference type="NCBI Taxonomy" id="2596975"/>
    <lineage>
        <taxon>Eukaryota</taxon>
        <taxon>Fungi</taxon>
        <taxon>Dikarya</taxon>
        <taxon>Ascomycota</taxon>
        <taxon>Pezizomycotina</taxon>
        <taxon>Sordariomycetes</taxon>
        <taxon>Hypocreomycetidae</taxon>
        <taxon>Hypocreales</taxon>
        <taxon>Clavicipitaceae</taxon>
        <taxon>Metarhizium</taxon>
    </lineage>
</organism>
<evidence type="ECO:0000256" key="10">
    <source>
        <dbReference type="PIRSR" id="PIRSR601621-3"/>
    </source>
</evidence>
<gene>
    <name evidence="15" type="ORF">MHUMG1_03972</name>
</gene>
<dbReference type="SUPFAM" id="SSF48113">
    <property type="entry name" value="Heme-dependent peroxidases"/>
    <property type="match status" value="2"/>
</dbReference>
<dbReference type="Gene3D" id="1.10.420.10">
    <property type="entry name" value="Peroxidase, domain 2"/>
    <property type="match status" value="1"/>
</dbReference>
<dbReference type="PROSITE" id="PS00436">
    <property type="entry name" value="PEROXIDASE_2"/>
    <property type="match status" value="1"/>
</dbReference>
<comment type="similarity">
    <text evidence="1 12">Belongs to the peroxidase family. Ligninase subfamily.</text>
</comment>
<evidence type="ECO:0000256" key="6">
    <source>
        <dbReference type="ARBA" id="ARBA00023004"/>
    </source>
</evidence>
<keyword evidence="2 12" id="KW-0575">Peroxidase</keyword>
<sequence>MKATLVIFSAISMANAFPGMSELRHVSRAQDEDNTKKLPCDLEGQDESTMSETGKLIKNILQGKENPQDLTTAYSSVPDQNSAECKADKCCIWKHIADEMKSKMTGDAGRCNSLARQCIRMGFHDAATWSLNTGKDGGADGSLVLARECFDRQINSLLTGGCNQMQAWFDTYKSFGVSMADLIQMGGTFCTLPSHDGDFPGGPEKTAVVLLANISTGPLANVATVVCPLGPRVRSFVGRKDNANPSPDGLLPSPSDPVDQLISLFANKTISANQLVALVGAHTSSQQFLVDPARAGDPQDSTPGVWDTNFYGETTDPNSPKQVFKFQSDVSLSQDSRTKGAWTAFTGTQGQRPWNGAYAAAYVRMSMLGVFNSNNLTECTKALPLPITSFTSPDAAALADFANGGAPDASRNASNGDIIIV</sequence>
<feature type="binding site" evidence="9">
    <location>
        <position position="142"/>
    </location>
    <ligand>
        <name>Ca(2+)</name>
        <dbReference type="ChEBI" id="CHEBI:29108"/>
        <label>1</label>
    </ligand>
</feature>
<dbReference type="AlphaFoldDB" id="A0A9P8S9P9"/>
<dbReference type="GO" id="GO:0042744">
    <property type="term" value="P:hydrogen peroxide catabolic process"/>
    <property type="evidence" value="ECO:0007669"/>
    <property type="project" value="TreeGrafter"/>
</dbReference>
<dbReference type="Gene3D" id="1.10.520.10">
    <property type="match status" value="1"/>
</dbReference>
<evidence type="ECO:0000256" key="1">
    <source>
        <dbReference type="ARBA" id="ARBA00006089"/>
    </source>
</evidence>
<dbReference type="PRINTS" id="PR00462">
    <property type="entry name" value="LIGNINASE"/>
</dbReference>
<evidence type="ECO:0000256" key="4">
    <source>
        <dbReference type="ARBA" id="ARBA00022723"/>
    </source>
</evidence>
<feature type="binding site" evidence="9">
    <location>
        <position position="125"/>
    </location>
    <ligand>
        <name>Ca(2+)</name>
        <dbReference type="ChEBI" id="CHEBI:29108"/>
        <label>1</label>
    </ligand>
</feature>
<protein>
    <recommendedName>
        <fullName evidence="12">Peroxidase</fullName>
        <ecNumber evidence="12">1.11.1.-</ecNumber>
    </recommendedName>
</protein>